<dbReference type="EMBL" id="CDGG01000001">
    <property type="protein sequence ID" value="CEI82885.1"/>
    <property type="molecule type" value="Genomic_DNA"/>
</dbReference>
<dbReference type="PROSITE" id="PS51257">
    <property type="entry name" value="PROKAR_LIPOPROTEIN"/>
    <property type="match status" value="1"/>
</dbReference>
<sequence>MKKRFFYGLIIILFVILAGCSDSEEQSDKTADKASDDEIKETTEDNSELTEQLKKELDELDDGLPRDAAEFLLEEFGETANVDSTLVSDDFYILDKREADGKLMRFYEEPRHLVSEIAQYDDDGGETNGLSVNMLGDIEADSETTYIERLKDTKKILDFLFAYSDQEYDIHTVIWSYPIKGHAAMEQYGSISSTIIAERITREQYENEWESVDFDHITMDEIRDMENTPIVDNSLLYPFTDRLDRHDVLGQTYEVNDLSVTLEEAERLDEYDGVSIDEFCAAEDEDRSCNSFIKANFVIKNDRDYDMAGFSTFLFGLSWTMDDGQIQETSPLTDTANGFDFPNLEYDIFLPSGEERAFEVVFADYNDVEHVTINFNNYVFDEVNNTSNDSMGPMDQDLNLSWLLEEIL</sequence>
<evidence type="ECO:0008006" key="5">
    <source>
        <dbReference type="Google" id="ProtNLM"/>
    </source>
</evidence>
<dbReference type="Gene3D" id="2.60.40.1240">
    <property type="match status" value="1"/>
</dbReference>
<evidence type="ECO:0000313" key="3">
    <source>
        <dbReference type="EMBL" id="CEI82885.1"/>
    </source>
</evidence>
<proteinExistence type="predicted"/>
<keyword evidence="4" id="KW-1185">Reference proteome</keyword>
<feature type="compositionally biased region" description="Basic and acidic residues" evidence="2">
    <location>
        <begin position="26"/>
        <end position="43"/>
    </location>
</feature>
<evidence type="ECO:0000313" key="4">
    <source>
        <dbReference type="Proteomes" id="UP000040453"/>
    </source>
</evidence>
<feature type="region of interest" description="Disordered" evidence="2">
    <location>
        <begin position="26"/>
        <end position="50"/>
    </location>
</feature>
<dbReference type="OrthoDB" id="1796928at2"/>
<organism evidence="3 4">
    <name type="scientific">Oceanobacillus oncorhynchi</name>
    <dbReference type="NCBI Taxonomy" id="545501"/>
    <lineage>
        <taxon>Bacteria</taxon>
        <taxon>Bacillati</taxon>
        <taxon>Bacillota</taxon>
        <taxon>Bacilli</taxon>
        <taxon>Bacillales</taxon>
        <taxon>Bacillaceae</taxon>
        <taxon>Oceanobacillus</taxon>
    </lineage>
</organism>
<dbReference type="InterPro" id="IPR029050">
    <property type="entry name" value="Immunoprotect_excell_Ig-like"/>
</dbReference>
<dbReference type="STRING" id="545501.BN997_02772"/>
<dbReference type="Proteomes" id="UP000040453">
    <property type="component" value="Unassembled WGS sequence"/>
</dbReference>
<evidence type="ECO:0000256" key="1">
    <source>
        <dbReference type="ARBA" id="ARBA00022729"/>
    </source>
</evidence>
<protein>
    <recommendedName>
        <fullName evidence="5">Lipoprotein</fullName>
    </recommendedName>
</protein>
<reference evidence="3 4" key="1">
    <citation type="submission" date="2014-11" db="EMBL/GenBank/DDBJ databases">
        <authorList>
            <person name="Urmite Genomes Urmite Genomes"/>
        </authorList>
    </citation>
    <scope>NUCLEOTIDE SEQUENCE [LARGE SCALE GENOMIC DNA]</scope>
    <source>
        <strain evidence="3 4">Oc5</strain>
    </source>
</reference>
<dbReference type="AlphaFoldDB" id="A0A0A1MC15"/>
<gene>
    <name evidence="3" type="ORF">BN997_02772</name>
</gene>
<evidence type="ECO:0000256" key="2">
    <source>
        <dbReference type="SAM" id="MobiDB-lite"/>
    </source>
</evidence>
<name>A0A0A1MC15_9BACI</name>
<dbReference type="RefSeq" id="WP_042532948.1">
    <property type="nucleotide sequence ID" value="NZ_CDGG01000001.1"/>
</dbReference>
<keyword evidence="1" id="KW-0732">Signal</keyword>
<accession>A0A0A1MC15</accession>